<dbReference type="AlphaFoldDB" id="A0A3Q2YGW2"/>
<feature type="compositionally biased region" description="Acidic residues" evidence="1">
    <location>
        <begin position="138"/>
        <end position="148"/>
    </location>
</feature>
<feature type="compositionally biased region" description="Basic and acidic residues" evidence="1">
    <location>
        <begin position="182"/>
        <end position="199"/>
    </location>
</feature>
<dbReference type="Proteomes" id="UP000264820">
    <property type="component" value="Unplaced"/>
</dbReference>
<sequence>MMATEDEPRDDIVLKAETTEVTVEVRRFGVLRSVLRGLFWPFGIVVHAYHGFWWVLGFRHPKQKQQVAPTVSSPARQCLTGRKRLHPVTRLLLNILPRWVQGALGYPLPTAIGRSLSPEVRVSPTKPCGKGSKRKQDDLEEDDDEEGEEHQSWVEALTQELVDEGSEKDPDYEPSSVETDSEEFRSHNNTESDIEDHNKTVTIEDVETGVQQPTPSQGPCPAL</sequence>
<protein>
    <submittedName>
        <fullName evidence="3">Oogenesis-related gene</fullName>
    </submittedName>
</protein>
<dbReference type="GO" id="GO:0005938">
    <property type="term" value="C:cell cortex"/>
    <property type="evidence" value="ECO:0007669"/>
    <property type="project" value="Ensembl"/>
</dbReference>
<dbReference type="KEGG" id="hcq:109531907"/>
<dbReference type="GeneTree" id="ENSGT00390000006809"/>
<accession>A0A3Q2YGW2</accession>
<keyword evidence="4" id="KW-1185">Reference proteome</keyword>
<evidence type="ECO:0000313" key="4">
    <source>
        <dbReference type="Proteomes" id="UP000264820"/>
    </source>
</evidence>
<dbReference type="CTD" id="100001110"/>
<evidence type="ECO:0000313" key="3">
    <source>
        <dbReference type="Ensembl" id="ENSHCOP00000017459.1"/>
    </source>
</evidence>
<keyword evidence="2" id="KW-0472">Membrane</keyword>
<evidence type="ECO:0000256" key="1">
    <source>
        <dbReference type="SAM" id="MobiDB-lite"/>
    </source>
</evidence>
<dbReference type="RefSeq" id="XP_019752004.1">
    <property type="nucleotide sequence ID" value="XM_019896445.1"/>
</dbReference>
<dbReference type="OMA" id="EHQTWVE"/>
<evidence type="ECO:0000256" key="2">
    <source>
        <dbReference type="SAM" id="Phobius"/>
    </source>
</evidence>
<organism evidence="3 4">
    <name type="scientific">Hippocampus comes</name>
    <name type="common">Tiger tail seahorse</name>
    <dbReference type="NCBI Taxonomy" id="109280"/>
    <lineage>
        <taxon>Eukaryota</taxon>
        <taxon>Metazoa</taxon>
        <taxon>Chordata</taxon>
        <taxon>Craniata</taxon>
        <taxon>Vertebrata</taxon>
        <taxon>Euteleostomi</taxon>
        <taxon>Actinopterygii</taxon>
        <taxon>Neopterygii</taxon>
        <taxon>Teleostei</taxon>
        <taxon>Neoteleostei</taxon>
        <taxon>Acanthomorphata</taxon>
        <taxon>Syngnathiaria</taxon>
        <taxon>Syngnathiformes</taxon>
        <taxon>Syngnathoidei</taxon>
        <taxon>Syngnathidae</taxon>
        <taxon>Hippocampus</taxon>
    </lineage>
</organism>
<dbReference type="GeneID" id="109531907"/>
<feature type="transmembrane region" description="Helical" evidence="2">
    <location>
        <begin position="38"/>
        <end position="56"/>
    </location>
</feature>
<name>A0A3Q2YGW2_HIPCM</name>
<reference evidence="3" key="2">
    <citation type="submission" date="2025-09" db="UniProtKB">
        <authorList>
            <consortium name="Ensembl"/>
        </authorList>
    </citation>
    <scope>IDENTIFICATION</scope>
</reference>
<dbReference type="GO" id="GO:0003730">
    <property type="term" value="F:mRNA 3'-UTR binding"/>
    <property type="evidence" value="ECO:0007669"/>
    <property type="project" value="Ensembl"/>
</dbReference>
<dbReference type="OrthoDB" id="8946322at2759"/>
<feature type="region of interest" description="Disordered" evidence="1">
    <location>
        <begin position="117"/>
        <end position="223"/>
    </location>
</feature>
<dbReference type="Ensembl" id="ENSHCOT00000013736.1">
    <property type="protein sequence ID" value="ENSHCOP00000017459.1"/>
    <property type="gene ID" value="ENSHCOG00000001285.1"/>
</dbReference>
<dbReference type="STRING" id="109280.ENSHCOP00000017459"/>
<reference evidence="3" key="1">
    <citation type="submission" date="2025-08" db="UniProtKB">
        <authorList>
            <consortium name="Ensembl"/>
        </authorList>
    </citation>
    <scope>IDENTIFICATION</scope>
</reference>
<keyword evidence="2" id="KW-1133">Transmembrane helix</keyword>
<keyword evidence="2" id="KW-0812">Transmembrane</keyword>
<proteinExistence type="predicted"/>